<protein>
    <submittedName>
        <fullName evidence="1">Uncharacterized protein</fullName>
    </submittedName>
</protein>
<reference evidence="1" key="1">
    <citation type="submission" date="2019-11" db="EMBL/GenBank/DDBJ databases">
        <authorList>
            <person name="Feng L."/>
        </authorList>
    </citation>
    <scope>NUCLEOTIDE SEQUENCE</scope>
    <source>
        <strain evidence="1">AcaccaeLFYP115</strain>
    </source>
</reference>
<dbReference type="RefSeq" id="WP_006568550.1">
    <property type="nucleotide sequence ID" value="NZ_BAABRZ010000003.1"/>
</dbReference>
<dbReference type="EMBL" id="CACRSQ010000010">
    <property type="protein sequence ID" value="VYT43054.1"/>
    <property type="molecule type" value="Genomic_DNA"/>
</dbReference>
<sequence>MKNIRIYTGILLTAVMIMTLSVSVFAQSNREQNYGVSQVSSSSVHASDKKNNIIFEKKIKVKKVDSVAKAGDFTSAELAKYISLSAAALLCIIWLIVRCLKKK</sequence>
<proteinExistence type="predicted"/>
<dbReference type="AlphaFoldDB" id="A0A6N2WJX2"/>
<gene>
    <name evidence="1" type="ORF">ACLFYP115_03527</name>
</gene>
<name>A0A6N2WJX2_9FIRM</name>
<organism evidence="1">
    <name type="scientific">Anaerostipes caccae</name>
    <dbReference type="NCBI Taxonomy" id="105841"/>
    <lineage>
        <taxon>Bacteria</taxon>
        <taxon>Bacillati</taxon>
        <taxon>Bacillota</taxon>
        <taxon>Clostridia</taxon>
        <taxon>Lachnospirales</taxon>
        <taxon>Lachnospiraceae</taxon>
        <taxon>Anaerostipes</taxon>
    </lineage>
</organism>
<evidence type="ECO:0000313" key="1">
    <source>
        <dbReference type="EMBL" id="VYT43054.1"/>
    </source>
</evidence>
<dbReference type="GeneID" id="69468921"/>
<accession>A0A6N2WJX2</accession>